<gene>
    <name evidence="2" type="ORF">EBBID32_7440</name>
</gene>
<reference evidence="3" key="2">
    <citation type="submission" date="2013-04" db="EMBL/GenBank/DDBJ databases">
        <title>Bisphenol A degrading Sphingobium sp. strain BiD32.</title>
        <authorList>
            <person name="Nielsen J.L."/>
            <person name="Zhou N.A."/>
            <person name="Kjeldal H."/>
        </authorList>
    </citation>
    <scope>NUCLEOTIDE SEQUENCE [LARGE SCALE GENOMIC DNA]</scope>
    <source>
        <strain evidence="3">BiD32</strain>
    </source>
</reference>
<feature type="signal peptide" evidence="1">
    <location>
        <begin position="1"/>
        <end position="23"/>
    </location>
</feature>
<dbReference type="AlphaFoldDB" id="N1MLQ8"/>
<evidence type="ECO:0000313" key="2">
    <source>
        <dbReference type="EMBL" id="CCW16408.1"/>
    </source>
</evidence>
<accession>N1MLQ8</accession>
<keyword evidence="3" id="KW-1185">Reference proteome</keyword>
<dbReference type="RefSeq" id="WP_006950867.1">
    <property type="nucleotide sequence ID" value="NZ_CAVK010000039.1"/>
</dbReference>
<proteinExistence type="predicted"/>
<feature type="chain" id="PRO_5005690490" evidence="1">
    <location>
        <begin position="24"/>
        <end position="101"/>
    </location>
</feature>
<organism evidence="2 3">
    <name type="scientific">Sphingobium indicum BiD32</name>
    <dbReference type="NCBI Taxonomy" id="1301087"/>
    <lineage>
        <taxon>Bacteria</taxon>
        <taxon>Pseudomonadati</taxon>
        <taxon>Pseudomonadota</taxon>
        <taxon>Alphaproteobacteria</taxon>
        <taxon>Sphingomonadales</taxon>
        <taxon>Sphingomonadaceae</taxon>
        <taxon>Sphingobium</taxon>
    </lineage>
</organism>
<dbReference type="Proteomes" id="UP000013201">
    <property type="component" value="Unassembled WGS sequence"/>
</dbReference>
<reference evidence="2 3" key="1">
    <citation type="submission" date="2013-03" db="EMBL/GenBank/DDBJ databases">
        <authorList>
            <person name="Le V."/>
        </authorList>
    </citation>
    <scope>NUCLEOTIDE SEQUENCE [LARGE SCALE GENOMIC DNA]</scope>
    <source>
        <strain evidence="2 3">BiD32</strain>
    </source>
</reference>
<comment type="caution">
    <text evidence="2">The sequence shown here is derived from an EMBL/GenBank/DDBJ whole genome shotgun (WGS) entry which is preliminary data.</text>
</comment>
<dbReference type="EMBL" id="CAVK010000039">
    <property type="protein sequence ID" value="CCW16408.1"/>
    <property type="molecule type" value="Genomic_DNA"/>
</dbReference>
<name>N1MLQ8_9SPHN</name>
<dbReference type="OrthoDB" id="7474620at2"/>
<sequence>MIRFAKIAAYVSLAVAIVPQVAAADDAVQLTSASAIATEYKGKMLYTASGDRLAAVYRVGADGAAQIILNGKMIAVPAASLAAADGKLVTNLSKRDLLTAR</sequence>
<evidence type="ECO:0000313" key="3">
    <source>
        <dbReference type="Proteomes" id="UP000013201"/>
    </source>
</evidence>
<evidence type="ECO:0000256" key="1">
    <source>
        <dbReference type="SAM" id="SignalP"/>
    </source>
</evidence>
<keyword evidence="1" id="KW-0732">Signal</keyword>
<protein>
    <submittedName>
        <fullName evidence="2">Uncharacterized protein</fullName>
    </submittedName>
</protein>